<feature type="domain" description="TonB-dependent receptor-like beta-barrel" evidence="13">
    <location>
        <begin position="236"/>
        <end position="720"/>
    </location>
</feature>
<keyword evidence="5 11" id="KW-0812">Transmembrane</keyword>
<evidence type="ECO:0000256" key="9">
    <source>
        <dbReference type="ARBA" id="ARBA00023136"/>
    </source>
</evidence>
<dbReference type="PANTHER" id="PTHR32552:SF81">
    <property type="entry name" value="TONB-DEPENDENT OUTER MEMBRANE RECEPTOR"/>
    <property type="match status" value="1"/>
</dbReference>
<protein>
    <recommendedName>
        <fullName evidence="17">TonB-dependent receptor</fullName>
    </recommendedName>
</protein>
<dbReference type="RefSeq" id="WP_070125996.1">
    <property type="nucleotide sequence ID" value="NZ_MDHN01000029.1"/>
</dbReference>
<dbReference type="Proteomes" id="UP000175691">
    <property type="component" value="Unassembled WGS sequence"/>
</dbReference>
<dbReference type="EMBL" id="MDHN01000029">
    <property type="protein sequence ID" value="OFC70353.1"/>
    <property type="molecule type" value="Genomic_DNA"/>
</dbReference>
<evidence type="ECO:0000256" key="4">
    <source>
        <dbReference type="ARBA" id="ARBA00022496"/>
    </source>
</evidence>
<gene>
    <name evidence="15" type="ORF">BFC18_14375</name>
</gene>
<keyword evidence="8 12" id="KW-0798">TonB box</keyword>
<evidence type="ECO:0008006" key="17">
    <source>
        <dbReference type="Google" id="ProtNLM"/>
    </source>
</evidence>
<dbReference type="InterPro" id="IPR036942">
    <property type="entry name" value="Beta-barrel_TonB_sf"/>
</dbReference>
<evidence type="ECO:0000256" key="12">
    <source>
        <dbReference type="RuleBase" id="RU003357"/>
    </source>
</evidence>
<dbReference type="InterPro" id="IPR039426">
    <property type="entry name" value="TonB-dep_rcpt-like"/>
</dbReference>
<evidence type="ECO:0000256" key="5">
    <source>
        <dbReference type="ARBA" id="ARBA00022692"/>
    </source>
</evidence>
<evidence type="ECO:0000259" key="14">
    <source>
        <dbReference type="Pfam" id="PF07715"/>
    </source>
</evidence>
<name>A0A1E7Z9Y3_9ALTE</name>
<evidence type="ECO:0000256" key="1">
    <source>
        <dbReference type="ARBA" id="ARBA00004571"/>
    </source>
</evidence>
<dbReference type="STRING" id="1656094.BFC18_14375"/>
<dbReference type="InterPro" id="IPR012910">
    <property type="entry name" value="Plug_dom"/>
</dbReference>
<accession>A0A1E7Z9Y3</accession>
<keyword evidence="3 11" id="KW-1134">Transmembrane beta strand</keyword>
<comment type="caution">
    <text evidence="15">The sequence shown here is derived from an EMBL/GenBank/DDBJ whole genome shotgun (WGS) entry which is preliminary data.</text>
</comment>
<comment type="subcellular location">
    <subcellularLocation>
        <location evidence="1 11">Cell outer membrane</location>
        <topology evidence="1 11">Multi-pass membrane protein</topology>
    </subcellularLocation>
</comment>
<dbReference type="PROSITE" id="PS52016">
    <property type="entry name" value="TONB_DEPENDENT_REC_3"/>
    <property type="match status" value="1"/>
</dbReference>
<dbReference type="PANTHER" id="PTHR32552">
    <property type="entry name" value="FERRICHROME IRON RECEPTOR-RELATED"/>
    <property type="match status" value="1"/>
</dbReference>
<evidence type="ECO:0000259" key="13">
    <source>
        <dbReference type="Pfam" id="PF00593"/>
    </source>
</evidence>
<keyword evidence="10 11" id="KW-0998">Cell outer membrane</keyword>
<keyword evidence="2 11" id="KW-0813">Transport</keyword>
<dbReference type="Gene3D" id="2.40.170.20">
    <property type="entry name" value="TonB-dependent receptor, beta-barrel domain"/>
    <property type="match status" value="1"/>
</dbReference>
<evidence type="ECO:0000256" key="11">
    <source>
        <dbReference type="PROSITE-ProRule" id="PRU01360"/>
    </source>
</evidence>
<dbReference type="GO" id="GO:0006826">
    <property type="term" value="P:iron ion transport"/>
    <property type="evidence" value="ECO:0007669"/>
    <property type="project" value="UniProtKB-KW"/>
</dbReference>
<evidence type="ECO:0000256" key="3">
    <source>
        <dbReference type="ARBA" id="ARBA00022452"/>
    </source>
</evidence>
<reference evidence="15 16" key="1">
    <citation type="submission" date="2016-08" db="EMBL/GenBank/DDBJ databases">
        <authorList>
            <person name="Seilhamer J.J."/>
        </authorList>
    </citation>
    <scope>NUCLEOTIDE SEQUENCE [LARGE SCALE GENOMIC DNA]</scope>
    <source>
        <strain evidence="15 16">KCTC 42603</strain>
    </source>
</reference>
<evidence type="ECO:0000256" key="8">
    <source>
        <dbReference type="ARBA" id="ARBA00023077"/>
    </source>
</evidence>
<dbReference type="OrthoDB" id="7051185at2"/>
<feature type="domain" description="TonB-dependent receptor plug" evidence="14">
    <location>
        <begin position="46"/>
        <end position="154"/>
    </location>
</feature>
<keyword evidence="9 11" id="KW-0472">Membrane</keyword>
<keyword evidence="16" id="KW-1185">Reference proteome</keyword>
<evidence type="ECO:0000256" key="6">
    <source>
        <dbReference type="ARBA" id="ARBA00023004"/>
    </source>
</evidence>
<dbReference type="AlphaFoldDB" id="A0A1E7Z9Y3"/>
<organism evidence="15 16">
    <name type="scientific">Alteromonas confluentis</name>
    <dbReference type="NCBI Taxonomy" id="1656094"/>
    <lineage>
        <taxon>Bacteria</taxon>
        <taxon>Pseudomonadati</taxon>
        <taxon>Pseudomonadota</taxon>
        <taxon>Gammaproteobacteria</taxon>
        <taxon>Alteromonadales</taxon>
        <taxon>Alteromonadaceae</taxon>
        <taxon>Alteromonas/Salinimonas group</taxon>
        <taxon>Alteromonas</taxon>
    </lineage>
</organism>
<sequence length="762" mass="83649">MKSASEKNLSSLAICVSALVSGVSVDAVAAELEIIEVKAQKRAQAQQTIPVAVSVLGESALERLDVKNFDDVTRVSPSLTVEHGDDPQSSSIRMRGVGTSAYSIGVESSVAVVVDEVPLMMAAQAFSNLADIQQVEVLRGPQGTLFGKNASAGVVNVTTKAPSPDFEGRVEAGLTSDDEVKGLITLSGPASDTLSYRINGYYKDRDGYLNNLTTGEKENREKSHGLRGKLLWYATDDLDATFIYDISHIEGGSTPTWVDAEEGVVGEGEVPGEDNRNVRRDTPNEFETDQSLAVFKLNYNINDDLVFTSVSSFQSFEQAAIADADLTDVTIEDAFPPFLQERFNPLGLTGPQVEQKGYIDADAFTQELRLTGTLSEKFEFITGLFYSDQSVYRDFDRKPLVFVLDKWDAQADSESIALFGQGAYEISESTFVDVGLRFNHEKISVDFNDYYANGYALNPTSAATFSGNDDQDAVTGKVAIRHFLENGTMIFGSVSTGYKGQAYDVASGFTQNDADNPVGEETSVSYELGIKGFSDSRNFSYEIIAFMTDFEDYQAQGGRNDENGAPVFTLNNVGELRTKGIETEFSYQATDALRLDASIAYTDAVIESFVNAPCYGGQTEAEGCTLSADIEGLNVQDLSGHDLNNSPDFKYNLAAYWEQPAQGYEFSWFAQASYQWQDDVSYDLYGDPLNRQDAYGIANAGVGIVDNQDRYKVTVYFNNLFDENYSMGYTNYDERFQGLTALSKRWSRGAMRYFGVNVSYGF</sequence>
<dbReference type="GO" id="GO:0009279">
    <property type="term" value="C:cell outer membrane"/>
    <property type="evidence" value="ECO:0007669"/>
    <property type="project" value="UniProtKB-SubCell"/>
</dbReference>
<keyword evidence="7" id="KW-0406">Ion transport</keyword>
<evidence type="ECO:0000256" key="7">
    <source>
        <dbReference type="ARBA" id="ARBA00023065"/>
    </source>
</evidence>
<comment type="similarity">
    <text evidence="11 12">Belongs to the TonB-dependent receptor family.</text>
</comment>
<dbReference type="Pfam" id="PF07715">
    <property type="entry name" value="Plug"/>
    <property type="match status" value="1"/>
</dbReference>
<evidence type="ECO:0000313" key="16">
    <source>
        <dbReference type="Proteomes" id="UP000175691"/>
    </source>
</evidence>
<keyword evidence="6" id="KW-0408">Iron</keyword>
<dbReference type="SUPFAM" id="SSF56935">
    <property type="entry name" value="Porins"/>
    <property type="match status" value="1"/>
</dbReference>
<evidence type="ECO:0000313" key="15">
    <source>
        <dbReference type="EMBL" id="OFC70353.1"/>
    </source>
</evidence>
<keyword evidence="4" id="KW-0410">Iron transport</keyword>
<dbReference type="InterPro" id="IPR000531">
    <property type="entry name" value="Beta-barrel_TonB"/>
</dbReference>
<proteinExistence type="inferred from homology"/>
<evidence type="ECO:0000256" key="10">
    <source>
        <dbReference type="ARBA" id="ARBA00023237"/>
    </source>
</evidence>
<dbReference type="Pfam" id="PF00593">
    <property type="entry name" value="TonB_dep_Rec_b-barrel"/>
    <property type="match status" value="1"/>
</dbReference>
<evidence type="ECO:0000256" key="2">
    <source>
        <dbReference type="ARBA" id="ARBA00022448"/>
    </source>
</evidence>